<dbReference type="InterPro" id="IPR041577">
    <property type="entry name" value="RT_RNaseH_2"/>
</dbReference>
<comment type="caution">
    <text evidence="2">The sequence shown here is derived from an EMBL/GenBank/DDBJ whole genome shotgun (WGS) entry which is preliminary data.</text>
</comment>
<evidence type="ECO:0000313" key="2">
    <source>
        <dbReference type="EMBL" id="KAK8971826.1"/>
    </source>
</evidence>
<dbReference type="Gene3D" id="3.30.70.270">
    <property type="match status" value="3"/>
</dbReference>
<feature type="domain" description="Reverse transcriptase/retrotransposon-derived protein RNase H-like" evidence="1">
    <location>
        <begin position="358"/>
        <end position="455"/>
    </location>
</feature>
<dbReference type="SUPFAM" id="SSF56672">
    <property type="entry name" value="DNA/RNA polymerases"/>
    <property type="match status" value="1"/>
</dbReference>
<dbReference type="InterPro" id="IPR043502">
    <property type="entry name" value="DNA/RNA_pol_sf"/>
</dbReference>
<dbReference type="PANTHER" id="PTHR33064">
    <property type="entry name" value="POL PROTEIN"/>
    <property type="match status" value="1"/>
</dbReference>
<gene>
    <name evidence="2" type="ORF">V6N11_075653</name>
</gene>
<accession>A0ABR2N6R2</accession>
<proteinExistence type="predicted"/>
<sequence>MNPDILPAKWWTPHKKTFSTASSDEFVTHLISEPITIQFFPGCSVRTKVLGSKLPGKDLVVGFDVYTQAKFLRIIPEGLRYKQMLKPFVDISRLFIVQPTEEIKVLLEELKSKSCAESHEDFLSKCDHPLWRNSEFYVKLPFKKNEDVNPTKASHTGMNPEHQRLAEAECNELLQQGLIEPSDSQWACEAFYVNKRSEQARGKLRLVINYQPLNHFLLDDKFPLPNRNALFSSLAKAQVFSKFDLKAGFWQLAPSLFQKAMVKIFQPIMDQALIYIDDILLYSPDEEAHLKNASQRRKVSSRTTHCTRTDASDKYWDLSKKQILQFLGIVNYLRDFVPKISKYTNPLRKMLKKEPPQWSTTQSKAVKTLKDILQHLPLLQIPSDGKRILQTDASDKYWGAILFEEKDKKRHLCGYKSGRFSDAEIHYHSTFKEILAVKKAISKFEFHLIGHHFLVEMDMSSFSQMIKFKQKTVPHP</sequence>
<evidence type="ECO:0000313" key="3">
    <source>
        <dbReference type="Proteomes" id="UP001396334"/>
    </source>
</evidence>
<dbReference type="EMBL" id="JBBPBN010000239">
    <property type="protein sequence ID" value="KAK8971826.1"/>
    <property type="molecule type" value="Genomic_DNA"/>
</dbReference>
<dbReference type="PANTHER" id="PTHR33064:SF37">
    <property type="entry name" value="RIBONUCLEASE H"/>
    <property type="match status" value="1"/>
</dbReference>
<dbReference type="InterPro" id="IPR043128">
    <property type="entry name" value="Rev_trsase/Diguanyl_cyclase"/>
</dbReference>
<keyword evidence="3" id="KW-1185">Reference proteome</keyword>
<dbReference type="Pfam" id="PF17919">
    <property type="entry name" value="RT_RNaseH_2"/>
    <property type="match status" value="1"/>
</dbReference>
<dbReference type="Gene3D" id="3.10.10.10">
    <property type="entry name" value="HIV Type 1 Reverse Transcriptase, subunit A, domain 1"/>
    <property type="match status" value="1"/>
</dbReference>
<reference evidence="2 3" key="1">
    <citation type="journal article" date="2024" name="G3 (Bethesda)">
        <title>Genome assembly of Hibiscus sabdariffa L. provides insights into metabolisms of medicinal natural products.</title>
        <authorList>
            <person name="Kim T."/>
        </authorList>
    </citation>
    <scope>NUCLEOTIDE SEQUENCE [LARGE SCALE GENOMIC DNA]</scope>
    <source>
        <strain evidence="2">TK-2024</strain>
        <tissue evidence="2">Old leaves</tissue>
    </source>
</reference>
<organism evidence="2 3">
    <name type="scientific">Hibiscus sabdariffa</name>
    <name type="common">roselle</name>
    <dbReference type="NCBI Taxonomy" id="183260"/>
    <lineage>
        <taxon>Eukaryota</taxon>
        <taxon>Viridiplantae</taxon>
        <taxon>Streptophyta</taxon>
        <taxon>Embryophyta</taxon>
        <taxon>Tracheophyta</taxon>
        <taxon>Spermatophyta</taxon>
        <taxon>Magnoliopsida</taxon>
        <taxon>eudicotyledons</taxon>
        <taxon>Gunneridae</taxon>
        <taxon>Pentapetalae</taxon>
        <taxon>rosids</taxon>
        <taxon>malvids</taxon>
        <taxon>Malvales</taxon>
        <taxon>Malvaceae</taxon>
        <taxon>Malvoideae</taxon>
        <taxon>Hibiscus</taxon>
    </lineage>
</organism>
<dbReference type="InterPro" id="IPR051320">
    <property type="entry name" value="Viral_Replic_Matur_Polypro"/>
</dbReference>
<evidence type="ECO:0000259" key="1">
    <source>
        <dbReference type="Pfam" id="PF17919"/>
    </source>
</evidence>
<dbReference type="CDD" id="cd01647">
    <property type="entry name" value="RT_LTR"/>
    <property type="match status" value="1"/>
</dbReference>
<dbReference type="Proteomes" id="UP001396334">
    <property type="component" value="Unassembled WGS sequence"/>
</dbReference>
<protein>
    <recommendedName>
        <fullName evidence="1">Reverse transcriptase/retrotransposon-derived protein RNase H-like domain-containing protein</fullName>
    </recommendedName>
</protein>
<name>A0ABR2N6R2_9ROSI</name>